<dbReference type="InterPro" id="IPR032456">
    <property type="entry name" value="Peptidase_M48_N"/>
</dbReference>
<gene>
    <name evidence="10" type="ORF">GCM10008967_00950</name>
</gene>
<name>A0ABN0VPT2_9BACI</name>
<dbReference type="RefSeq" id="WP_343795360.1">
    <property type="nucleotide sequence ID" value="NZ_BAAADJ010000002.1"/>
</dbReference>
<dbReference type="Pfam" id="PF01435">
    <property type="entry name" value="Peptidase_M48"/>
    <property type="match status" value="1"/>
</dbReference>
<keyword evidence="4 6" id="KW-0862">Zinc</keyword>
<comment type="caution">
    <text evidence="10">The sequence shown here is derived from an EMBL/GenBank/DDBJ whole genome shotgun (WGS) entry which is preliminary data.</text>
</comment>
<feature type="transmembrane region" description="Helical" evidence="7">
    <location>
        <begin position="326"/>
        <end position="345"/>
    </location>
</feature>
<dbReference type="Gene3D" id="3.30.2010.10">
    <property type="entry name" value="Metalloproteases ('zincins'), catalytic domain"/>
    <property type="match status" value="1"/>
</dbReference>
<keyword evidence="7" id="KW-1133">Transmembrane helix</keyword>
<evidence type="ECO:0000259" key="9">
    <source>
        <dbReference type="Pfam" id="PF16491"/>
    </source>
</evidence>
<evidence type="ECO:0000256" key="2">
    <source>
        <dbReference type="ARBA" id="ARBA00022723"/>
    </source>
</evidence>
<dbReference type="Pfam" id="PF16491">
    <property type="entry name" value="Peptidase_M48_N"/>
    <property type="match status" value="1"/>
</dbReference>
<keyword evidence="1 6" id="KW-0645">Protease</keyword>
<feature type="domain" description="CAAX prenyl protease 1 N-terminal" evidence="9">
    <location>
        <begin position="46"/>
        <end position="204"/>
    </location>
</feature>
<dbReference type="InterPro" id="IPR027057">
    <property type="entry name" value="CAXX_Prtase_1"/>
</dbReference>
<dbReference type="EMBL" id="BAAADJ010000002">
    <property type="protein sequence ID" value="GAA0314246.1"/>
    <property type="molecule type" value="Genomic_DNA"/>
</dbReference>
<keyword evidence="5 6" id="KW-0482">Metalloprotease</keyword>
<comment type="cofactor">
    <cofactor evidence="6">
        <name>Zn(2+)</name>
        <dbReference type="ChEBI" id="CHEBI:29105"/>
    </cofactor>
    <text evidence="6">Binds 1 zinc ion per subunit.</text>
</comment>
<feature type="transmembrane region" description="Helical" evidence="7">
    <location>
        <begin position="176"/>
        <end position="199"/>
    </location>
</feature>
<comment type="similarity">
    <text evidence="6">Belongs to the peptidase M48 family.</text>
</comment>
<evidence type="ECO:0000256" key="6">
    <source>
        <dbReference type="RuleBase" id="RU003983"/>
    </source>
</evidence>
<keyword evidence="7" id="KW-0472">Membrane</keyword>
<dbReference type="Proteomes" id="UP001500782">
    <property type="component" value="Unassembled WGS sequence"/>
</dbReference>
<keyword evidence="7" id="KW-0812">Transmembrane</keyword>
<organism evidence="10 11">
    <name type="scientific">Bacillus carboniphilus</name>
    <dbReference type="NCBI Taxonomy" id="86663"/>
    <lineage>
        <taxon>Bacteria</taxon>
        <taxon>Bacillati</taxon>
        <taxon>Bacillota</taxon>
        <taxon>Bacilli</taxon>
        <taxon>Bacillales</taxon>
        <taxon>Bacillaceae</taxon>
        <taxon>Bacillus</taxon>
    </lineage>
</organism>
<evidence type="ECO:0000313" key="11">
    <source>
        <dbReference type="Proteomes" id="UP001500782"/>
    </source>
</evidence>
<proteinExistence type="inferred from homology"/>
<feature type="transmembrane region" description="Helical" evidence="7">
    <location>
        <begin position="105"/>
        <end position="125"/>
    </location>
</feature>
<feature type="transmembrane region" description="Helical" evidence="7">
    <location>
        <begin position="151"/>
        <end position="169"/>
    </location>
</feature>
<keyword evidence="11" id="KW-1185">Reference proteome</keyword>
<dbReference type="CDD" id="cd07343">
    <property type="entry name" value="M48A_Zmpste24p_like"/>
    <property type="match status" value="1"/>
</dbReference>
<keyword evidence="2" id="KW-0479">Metal-binding</keyword>
<evidence type="ECO:0000256" key="1">
    <source>
        <dbReference type="ARBA" id="ARBA00022670"/>
    </source>
</evidence>
<dbReference type="InterPro" id="IPR001915">
    <property type="entry name" value="Peptidase_M48"/>
</dbReference>
<evidence type="ECO:0000256" key="5">
    <source>
        <dbReference type="ARBA" id="ARBA00023049"/>
    </source>
</evidence>
<feature type="transmembrane region" description="Helical" evidence="7">
    <location>
        <begin position="74"/>
        <end position="93"/>
    </location>
</feature>
<evidence type="ECO:0000259" key="8">
    <source>
        <dbReference type="Pfam" id="PF01435"/>
    </source>
</evidence>
<feature type="transmembrane region" description="Helical" evidence="7">
    <location>
        <begin position="7"/>
        <end position="28"/>
    </location>
</feature>
<feature type="domain" description="Peptidase M48" evidence="8">
    <location>
        <begin position="209"/>
        <end position="415"/>
    </location>
</feature>
<evidence type="ECO:0000256" key="7">
    <source>
        <dbReference type="SAM" id="Phobius"/>
    </source>
</evidence>
<keyword evidence="3 6" id="KW-0378">Hydrolase</keyword>
<reference evidence="10 11" key="1">
    <citation type="journal article" date="2019" name="Int. J. Syst. Evol. Microbiol.">
        <title>The Global Catalogue of Microorganisms (GCM) 10K type strain sequencing project: providing services to taxonomists for standard genome sequencing and annotation.</title>
        <authorList>
            <consortium name="The Broad Institute Genomics Platform"/>
            <consortium name="The Broad Institute Genome Sequencing Center for Infectious Disease"/>
            <person name="Wu L."/>
            <person name="Ma J."/>
        </authorList>
    </citation>
    <scope>NUCLEOTIDE SEQUENCE [LARGE SCALE GENOMIC DNA]</scope>
    <source>
        <strain evidence="10 11">JCM 9731</strain>
    </source>
</reference>
<evidence type="ECO:0000256" key="4">
    <source>
        <dbReference type="ARBA" id="ARBA00022833"/>
    </source>
</evidence>
<protein>
    <submittedName>
        <fullName evidence="10">M48 family metallopeptidase</fullName>
    </submittedName>
</protein>
<evidence type="ECO:0000313" key="10">
    <source>
        <dbReference type="EMBL" id="GAA0314246.1"/>
    </source>
</evidence>
<dbReference type="PANTHER" id="PTHR10120">
    <property type="entry name" value="CAAX PRENYL PROTEASE 1"/>
    <property type="match status" value="1"/>
</dbReference>
<accession>A0ABN0VPT2</accession>
<feature type="transmembrane region" description="Helical" evidence="7">
    <location>
        <begin position="288"/>
        <end position="306"/>
    </location>
</feature>
<evidence type="ECO:0000256" key="3">
    <source>
        <dbReference type="ARBA" id="ARBA00022801"/>
    </source>
</evidence>
<sequence>MSRKWAIRGILLYILFGLVMYAYLFVWADSTIPENLSGSVADPSTFMTERELVLSEEYSNIRYFLSFLSTPYEWLFYLIILVTGASKLFENWAQKISRFHAIQSVIYVFYLSVVSFIAIFPFQYISHRFSIKYGISNETFQSWMKDEMIDFWIGYISMIIIVAAIYWVMKKSPKRWWFYAWLLFVPYATFFVFIQPIVIDPLYNDFTSLQDKELEKDILAMAEEANIPAEHVYQVNMSDKTNAMNAYVNGIGSSSRIVLWDTTLEKLSKDEILVIMAHEMAHYVKKHLYIGVAGYLVAALFGLWLLSKLLTRISHKYKDTLKITNWNQLSSLPLLLALLSLMLFFSSPVSNVIARYQEKSADLYALELTQDKEAAVSTFQKLTQAGLSQVNPPTLVKWFFYTHPTMLERLMMVDEFETSDQP</sequence>